<evidence type="ECO:0000313" key="5">
    <source>
        <dbReference type="Proteomes" id="UP000230002"/>
    </source>
</evidence>
<dbReference type="EMBL" id="AYKW01000040">
    <property type="protein sequence ID" value="PIL26698.1"/>
    <property type="molecule type" value="Genomic_DNA"/>
</dbReference>
<sequence>MAGQGFMLRFAISSLFIHFILPAAAVSVNITVDDTFGNSDRTVIPTYLPANNTWHVGSPSEQCDICVIKPFMLDTSQIVDQSWHHAMYFVGTPIEVQVAFPGTAVYVYNVITNTLPGGAAMTVNISFALDNETVGHFFHAPDSSSDILYNQLVYANASLSDKLHTLVMSASGSDASLIFFDYLLYTTDSEVEGTPSATATVTSSDASSLSATPPSSYVSSSALTTHAVPPSSHPPTAMIVGGVVGGVVLLLVGAVLFFLVSYRLRRHRHNLQASPLRVTIKECSESGFTPPEATAPSIAISEPSFRPPTRSPSLLRSPPVASPPNNPLRPFELKREAEPRHRIEALRPAGSETNTMPSSQYRQDSEAEQGVESGMSERLSSGAVHELQGEIAALRDVLSAITATARGRFDQPMNDDVLPGYEEASRGHSM</sequence>
<evidence type="ECO:0000256" key="2">
    <source>
        <dbReference type="SAM" id="Phobius"/>
    </source>
</evidence>
<accession>A0A2G8RZG0</accession>
<keyword evidence="2" id="KW-1133">Transmembrane helix</keyword>
<feature type="transmembrane region" description="Helical" evidence="2">
    <location>
        <begin position="237"/>
        <end position="260"/>
    </location>
</feature>
<evidence type="ECO:0000313" key="4">
    <source>
        <dbReference type="EMBL" id="PIL26698.1"/>
    </source>
</evidence>
<keyword evidence="3" id="KW-0732">Signal</keyword>
<protein>
    <recommendedName>
        <fullName evidence="6">Mid2 domain-containing protein</fullName>
    </recommendedName>
</protein>
<evidence type="ECO:0000256" key="3">
    <source>
        <dbReference type="SAM" id="SignalP"/>
    </source>
</evidence>
<dbReference type="Proteomes" id="UP000230002">
    <property type="component" value="Unassembled WGS sequence"/>
</dbReference>
<evidence type="ECO:0008006" key="6">
    <source>
        <dbReference type="Google" id="ProtNLM"/>
    </source>
</evidence>
<reference evidence="4 5" key="1">
    <citation type="journal article" date="2015" name="Sci. Rep.">
        <title>Chromosome-level genome map provides insights into diverse defense mechanisms in the medicinal fungus Ganoderma sinense.</title>
        <authorList>
            <person name="Zhu Y."/>
            <person name="Xu J."/>
            <person name="Sun C."/>
            <person name="Zhou S."/>
            <person name="Xu H."/>
            <person name="Nelson D.R."/>
            <person name="Qian J."/>
            <person name="Song J."/>
            <person name="Luo H."/>
            <person name="Xiang L."/>
            <person name="Li Y."/>
            <person name="Xu Z."/>
            <person name="Ji A."/>
            <person name="Wang L."/>
            <person name="Lu S."/>
            <person name="Hayward A."/>
            <person name="Sun W."/>
            <person name="Li X."/>
            <person name="Schwartz D.C."/>
            <person name="Wang Y."/>
            <person name="Chen S."/>
        </authorList>
    </citation>
    <scope>NUCLEOTIDE SEQUENCE [LARGE SCALE GENOMIC DNA]</scope>
    <source>
        <strain evidence="4 5">ZZ0214-1</strain>
    </source>
</reference>
<feature type="region of interest" description="Disordered" evidence="1">
    <location>
        <begin position="410"/>
        <end position="430"/>
    </location>
</feature>
<feature type="region of interest" description="Disordered" evidence="1">
    <location>
        <begin position="287"/>
        <end position="379"/>
    </location>
</feature>
<feature type="compositionally biased region" description="Polar residues" evidence="1">
    <location>
        <begin position="351"/>
        <end position="362"/>
    </location>
</feature>
<proteinExistence type="predicted"/>
<keyword evidence="5" id="KW-1185">Reference proteome</keyword>
<gene>
    <name evidence="4" type="ORF">GSI_11225</name>
</gene>
<evidence type="ECO:0000256" key="1">
    <source>
        <dbReference type="SAM" id="MobiDB-lite"/>
    </source>
</evidence>
<dbReference type="STRING" id="1077348.A0A2G8RZG0"/>
<feature type="chain" id="PRO_5013943384" description="Mid2 domain-containing protein" evidence="3">
    <location>
        <begin position="26"/>
        <end position="430"/>
    </location>
</feature>
<name>A0A2G8RZG0_9APHY</name>
<dbReference type="AlphaFoldDB" id="A0A2G8RZG0"/>
<feature type="compositionally biased region" description="Basic and acidic residues" evidence="1">
    <location>
        <begin position="331"/>
        <end position="345"/>
    </location>
</feature>
<feature type="signal peptide" evidence="3">
    <location>
        <begin position="1"/>
        <end position="25"/>
    </location>
</feature>
<organism evidence="4 5">
    <name type="scientific">Ganoderma sinense ZZ0214-1</name>
    <dbReference type="NCBI Taxonomy" id="1077348"/>
    <lineage>
        <taxon>Eukaryota</taxon>
        <taxon>Fungi</taxon>
        <taxon>Dikarya</taxon>
        <taxon>Basidiomycota</taxon>
        <taxon>Agaricomycotina</taxon>
        <taxon>Agaricomycetes</taxon>
        <taxon>Polyporales</taxon>
        <taxon>Polyporaceae</taxon>
        <taxon>Ganoderma</taxon>
    </lineage>
</organism>
<keyword evidence="2" id="KW-0812">Transmembrane</keyword>
<dbReference type="OrthoDB" id="3270641at2759"/>
<keyword evidence="2" id="KW-0472">Membrane</keyword>
<comment type="caution">
    <text evidence="4">The sequence shown here is derived from an EMBL/GenBank/DDBJ whole genome shotgun (WGS) entry which is preliminary data.</text>
</comment>